<protein>
    <submittedName>
        <fullName evidence="2">Glycosyltransferase</fullName>
        <ecNumber evidence="2">2.4.-.-</ecNumber>
    </submittedName>
</protein>
<dbReference type="Proteomes" id="UP001652445">
    <property type="component" value="Unassembled WGS sequence"/>
</dbReference>
<dbReference type="RefSeq" id="WP_262684958.1">
    <property type="nucleotide sequence ID" value="NZ_JAOQIO010000065.1"/>
</dbReference>
<proteinExistence type="predicted"/>
<feature type="domain" description="Glycosyltransferase 2-like" evidence="1">
    <location>
        <begin position="254"/>
        <end position="374"/>
    </location>
</feature>
<keyword evidence="3" id="KW-1185">Reference proteome</keyword>
<dbReference type="InterPro" id="IPR029044">
    <property type="entry name" value="Nucleotide-diphossugar_trans"/>
</dbReference>
<dbReference type="SUPFAM" id="SSF53448">
    <property type="entry name" value="Nucleotide-diphospho-sugar transferases"/>
    <property type="match status" value="2"/>
</dbReference>
<dbReference type="Gene3D" id="3.90.550.10">
    <property type="entry name" value="Spore Coat Polysaccharide Biosynthesis Protein SpsA, Chain A"/>
    <property type="match status" value="2"/>
</dbReference>
<organism evidence="2 3">
    <name type="scientific">Paenibacillus baimaensis</name>
    <dbReference type="NCBI Taxonomy" id="2982185"/>
    <lineage>
        <taxon>Bacteria</taxon>
        <taxon>Bacillati</taxon>
        <taxon>Bacillota</taxon>
        <taxon>Bacilli</taxon>
        <taxon>Bacillales</taxon>
        <taxon>Paenibacillaceae</taxon>
        <taxon>Paenibacillus</taxon>
    </lineage>
</organism>
<dbReference type="PANTHER" id="PTHR43630">
    <property type="entry name" value="POLY-BETA-1,6-N-ACETYL-D-GLUCOSAMINE SYNTHASE"/>
    <property type="match status" value="1"/>
</dbReference>
<dbReference type="EMBL" id="JAOQIO010000065">
    <property type="protein sequence ID" value="MCU6793727.1"/>
    <property type="molecule type" value="Genomic_DNA"/>
</dbReference>
<keyword evidence="2" id="KW-0328">Glycosyltransferase</keyword>
<sequence>MQISIIILAQQEELLKQCLSRIRLYTEGSYELIVINDGASEEITRWVGLSNDIKTITNAQFVGVAKGYNQGAAIATGDRLVFIRDHMAVSERWLANLNACLDKYGDNAIAGPVSNDISGTQRVPFDCDNMEQLNNASKGLSIIKKGRYQSVTRIISNLFIINNECFRKLEGFDERFLLESYEDDDFCYRALQAGCSLYVTEDCFVRYVAPPSLFPEIPNWYFLQLEHNKAVAREKWGFDLTAALLNWKQPVTVSLCMIVKNNEATLEECLLSVSKWVDEIVIVDIGSTDRTKEIALKFTGFVVDYEGTHDLVKARNLCFSLATQKYILWLEAEDVVLPKDAEKFKYMLSHMGWNTDSVAMYDHYSFGENSNMAPGSRTNRLVKRERDYKWVGAVNEYLDIKGNIVQADICITHNKKHGN</sequence>
<gene>
    <name evidence="2" type="ORF">OB236_16605</name>
</gene>
<name>A0ABT2UGF9_9BACL</name>
<evidence type="ECO:0000313" key="2">
    <source>
        <dbReference type="EMBL" id="MCU6793727.1"/>
    </source>
</evidence>
<accession>A0ABT2UGF9</accession>
<dbReference type="EC" id="2.4.-.-" evidence="2"/>
<feature type="domain" description="Glycosyltransferase 2-like" evidence="1">
    <location>
        <begin position="4"/>
        <end position="120"/>
    </location>
</feature>
<dbReference type="GO" id="GO:0016757">
    <property type="term" value="F:glycosyltransferase activity"/>
    <property type="evidence" value="ECO:0007669"/>
    <property type="project" value="UniProtKB-KW"/>
</dbReference>
<evidence type="ECO:0000259" key="1">
    <source>
        <dbReference type="Pfam" id="PF00535"/>
    </source>
</evidence>
<dbReference type="PANTHER" id="PTHR43630:SF2">
    <property type="entry name" value="GLYCOSYLTRANSFERASE"/>
    <property type="match status" value="1"/>
</dbReference>
<reference evidence="2 3" key="1">
    <citation type="submission" date="2022-09" db="EMBL/GenBank/DDBJ databases">
        <authorList>
            <person name="Han X.L."/>
            <person name="Wang Q."/>
            <person name="Lu T."/>
        </authorList>
    </citation>
    <scope>NUCLEOTIDE SEQUENCE [LARGE SCALE GENOMIC DNA]</scope>
    <source>
        <strain evidence="2 3">WQ 127069</strain>
    </source>
</reference>
<keyword evidence="2" id="KW-0808">Transferase</keyword>
<comment type="caution">
    <text evidence="2">The sequence shown here is derived from an EMBL/GenBank/DDBJ whole genome shotgun (WGS) entry which is preliminary data.</text>
</comment>
<dbReference type="Pfam" id="PF00535">
    <property type="entry name" value="Glycos_transf_2"/>
    <property type="match status" value="2"/>
</dbReference>
<evidence type="ECO:0000313" key="3">
    <source>
        <dbReference type="Proteomes" id="UP001652445"/>
    </source>
</evidence>
<dbReference type="InterPro" id="IPR001173">
    <property type="entry name" value="Glyco_trans_2-like"/>
</dbReference>